<feature type="region of interest" description="Disordered" evidence="1">
    <location>
        <begin position="1"/>
        <end position="21"/>
    </location>
</feature>
<evidence type="ECO:0000313" key="4">
    <source>
        <dbReference type="Proteomes" id="UP000267517"/>
    </source>
</evidence>
<accession>A0A250KGB7</accession>
<sequence length="53" mass="6070">MTRHQHIDYQTGGIKPSSSSAARRRKVLNKVMKIVMTFFALAVVGLAYWLYNN</sequence>
<organism evidence="3 4">
    <name type="scientific">Prevotella melaninogenica</name>
    <dbReference type="NCBI Taxonomy" id="28132"/>
    <lineage>
        <taxon>Bacteria</taxon>
        <taxon>Pseudomonadati</taxon>
        <taxon>Bacteroidota</taxon>
        <taxon>Bacteroidia</taxon>
        <taxon>Bacteroidales</taxon>
        <taxon>Prevotellaceae</taxon>
        <taxon>Prevotella</taxon>
    </lineage>
</organism>
<feature type="transmembrane region" description="Helical" evidence="2">
    <location>
        <begin position="31"/>
        <end position="51"/>
    </location>
</feature>
<evidence type="ECO:0000256" key="1">
    <source>
        <dbReference type="SAM" id="MobiDB-lite"/>
    </source>
</evidence>
<protein>
    <submittedName>
        <fullName evidence="3">Uncharacterized protein</fullName>
    </submittedName>
</protein>
<reference evidence="3 4" key="1">
    <citation type="submission" date="2017-05" db="EMBL/GenBank/DDBJ databases">
        <title>whole genome sequence of Prevotella melaninogenica GAI 07411.</title>
        <authorList>
            <person name="Kondo Y."/>
            <person name="Hoshino T."/>
        </authorList>
    </citation>
    <scope>NUCLEOTIDE SEQUENCE [LARGE SCALE GENOMIC DNA]</scope>
    <source>
        <strain evidence="3 4">GAI 07411</strain>
    </source>
</reference>
<proteinExistence type="predicted"/>
<evidence type="ECO:0000256" key="2">
    <source>
        <dbReference type="SAM" id="Phobius"/>
    </source>
</evidence>
<evidence type="ECO:0000313" key="3">
    <source>
        <dbReference type="EMBL" id="BBA28708.1"/>
    </source>
</evidence>
<keyword evidence="2" id="KW-0812">Transmembrane</keyword>
<dbReference type="EMBL" id="AP018049">
    <property type="protein sequence ID" value="BBA28708.1"/>
    <property type="molecule type" value="Genomic_DNA"/>
</dbReference>
<dbReference type="RefSeq" id="WP_172586737.1">
    <property type="nucleotide sequence ID" value="NZ_AP018049.1"/>
</dbReference>
<dbReference type="Proteomes" id="UP000267517">
    <property type="component" value="Chromosome I"/>
</dbReference>
<dbReference type="AlphaFoldDB" id="A0A250KGB7"/>
<name>A0A250KGB7_9BACT</name>
<gene>
    <name evidence="3" type="ORF">PMEL1_00612</name>
</gene>
<keyword evidence="2" id="KW-0472">Membrane</keyword>
<keyword evidence="2" id="KW-1133">Transmembrane helix</keyword>